<protein>
    <submittedName>
        <fullName evidence="2">Uncharacterized protein</fullName>
    </submittedName>
</protein>
<proteinExistence type="predicted"/>
<keyword evidence="1" id="KW-0812">Transmembrane</keyword>
<reference evidence="2 3" key="1">
    <citation type="journal article" date="2016" name="Nat. Commun.">
        <title>Thousands of microbial genomes shed light on interconnected biogeochemical processes in an aquifer system.</title>
        <authorList>
            <person name="Anantharaman K."/>
            <person name="Brown C.T."/>
            <person name="Hug L.A."/>
            <person name="Sharon I."/>
            <person name="Castelle C.J."/>
            <person name="Probst A.J."/>
            <person name="Thomas B.C."/>
            <person name="Singh A."/>
            <person name="Wilkins M.J."/>
            <person name="Karaoz U."/>
            <person name="Brodie E.L."/>
            <person name="Williams K.H."/>
            <person name="Hubbard S.S."/>
            <person name="Banfield J.F."/>
        </authorList>
    </citation>
    <scope>NUCLEOTIDE SEQUENCE [LARGE SCALE GENOMIC DNA]</scope>
</reference>
<sequence length="387" mass="43780">MQGIERTYCDECVRATVGAWKALMETSATEALNKVRYGKGDTLGLDAIPEINISEKLRDFDNHAILVTEELDDIAKKRWPSDADPVKQPLMFFSDPTDRSKQLGKFIEKISAERPFVKIGELMENINAESVWEDLFEAPATITGASTSITCIRKGAIIFSIVLNYITRTIFVATPIGIFYFCLPSFSDERIEMVNLSYIVSAGQPLNFLPAKDSCRTPEDAKRFVTFLGKKGYRENFNDSMIFVENPDAFLHHTEPGGPSRILYLSELQKGYGPIGFILANGEKVSEWMHWLAFAKFARNAYGGAMLKVFEISIDRPWTKEGVLMSTSPAYSIFSCEGEGGYLDLSRLKNFEHPSRFRSMLVVTPFDNDRIIYIMRQHEYREVGVSL</sequence>
<gene>
    <name evidence="2" type="ORF">A3G49_03855</name>
</gene>
<dbReference type="Proteomes" id="UP000177171">
    <property type="component" value="Unassembled WGS sequence"/>
</dbReference>
<accession>A0A1G2LPS8</accession>
<keyword evidence="1" id="KW-0472">Membrane</keyword>
<keyword evidence="1" id="KW-1133">Transmembrane helix</keyword>
<evidence type="ECO:0000313" key="2">
    <source>
        <dbReference type="EMBL" id="OHA12811.1"/>
    </source>
</evidence>
<evidence type="ECO:0000256" key="1">
    <source>
        <dbReference type="SAM" id="Phobius"/>
    </source>
</evidence>
<comment type="caution">
    <text evidence="2">The sequence shown here is derived from an EMBL/GenBank/DDBJ whole genome shotgun (WGS) entry which is preliminary data.</text>
</comment>
<dbReference type="AlphaFoldDB" id="A0A1G2LPS8"/>
<name>A0A1G2LPS8_9BACT</name>
<feature type="transmembrane region" description="Helical" evidence="1">
    <location>
        <begin position="156"/>
        <end position="183"/>
    </location>
</feature>
<evidence type="ECO:0000313" key="3">
    <source>
        <dbReference type="Proteomes" id="UP000177171"/>
    </source>
</evidence>
<organism evidence="2 3">
    <name type="scientific">Candidatus Sungbacteria bacterium RIFCSPLOWO2_12_FULL_41_11</name>
    <dbReference type="NCBI Taxonomy" id="1802286"/>
    <lineage>
        <taxon>Bacteria</taxon>
        <taxon>Candidatus Sungiibacteriota</taxon>
    </lineage>
</organism>
<dbReference type="EMBL" id="MHQY01000039">
    <property type="protein sequence ID" value="OHA12811.1"/>
    <property type="molecule type" value="Genomic_DNA"/>
</dbReference>